<reference evidence="3" key="1">
    <citation type="submission" date="2020-06" db="EMBL/GenBank/DDBJ databases">
        <title>Genomes of multiple members of Pneumocystis genus reveal paths to human pathogen Pneumocystis jirovecii.</title>
        <authorList>
            <person name="Cisse O.H."/>
            <person name="Ma L."/>
            <person name="Dekker J."/>
            <person name="Khil P."/>
            <person name="Jo J."/>
            <person name="Brenchley J."/>
            <person name="Blair R."/>
            <person name="Pahar B."/>
            <person name="Chabe M."/>
            <person name="Van Rompay K.A."/>
            <person name="Keesler R."/>
            <person name="Sukura A."/>
            <person name="Hirsch V."/>
            <person name="Kutty G."/>
            <person name="Liu Y."/>
            <person name="Peng L."/>
            <person name="Chen J."/>
            <person name="Song J."/>
            <person name="Weissenbacher-Lang C."/>
            <person name="Xu J."/>
            <person name="Upham N.S."/>
            <person name="Stajich J.E."/>
            <person name="Cuomo C.A."/>
            <person name="Cushion M.T."/>
            <person name="Kovacs J.A."/>
        </authorList>
    </citation>
    <scope>NUCLEOTIDE SEQUENCE</scope>
    <source>
        <strain evidence="3">2A</strain>
    </source>
</reference>
<protein>
    <submittedName>
        <fullName evidence="3">Uncharacterized protein</fullName>
    </submittedName>
</protein>
<dbReference type="PANTHER" id="PTHR16184">
    <property type="entry name" value="ELONGATOR COMPLEX PROTEIN 6"/>
    <property type="match status" value="1"/>
</dbReference>
<keyword evidence="4" id="KW-1185">Reference proteome</keyword>
<sequence>MDFSDHFSLNNSHIPPEGSAIVVSSTVLVSPAFIIHHFIKTSIENNQRVILVRFLDDWADLLFVSKKWGFDLSSQVLSGNLIYMDGLTKLYGHSLDDWSSTDKSIPMKYISLTGESNLNCIFSTIMSGIEEASSPNMKPSLILWGLDFLVTSEILAPSDLLLLVSSLQEAVHYCVITLNSDFAFLSPKKRPSDLEINYSSFAYAIVHRAYSIISLRHFPGGKTKDVTGVIRISRGSGYYAAKKDSSSDTSDHEESTNTQLEMLYFVNDSGAGGSFGVYGNNSSLYVKKWIEMRYVFKRTMYRPQIQKHMIIPEDLGMLDVYIAPSGKCLPYFWKKPGQRIRLAWRWFYHQIMGWFQRKLFEERIRPIRIDFKELQLTIGNYYERLNQAYASGNIKEIDTLCGKSYAKTLKSQIEKRPEAVQYKWVLHRMIKPPKLVSFSQAQVEIDSNKYLAQAVYRIDSEQSLTVFSDSIKKEESLKELVEYYVFQYKTWVLPHKWYIWGKTVEASPDAVKVKLWRKDGKRVRMNYTYKNK</sequence>
<dbReference type="OrthoDB" id="19619at2759"/>
<dbReference type="GO" id="GO:0005743">
    <property type="term" value="C:mitochondrial inner membrane"/>
    <property type="evidence" value="ECO:0007669"/>
    <property type="project" value="InterPro"/>
</dbReference>
<proteinExistence type="inferred from homology"/>
<dbReference type="InterPro" id="IPR018627">
    <property type="entry name" value="ELP6"/>
</dbReference>
<evidence type="ECO:0000256" key="1">
    <source>
        <dbReference type="ARBA" id="ARBA00005043"/>
    </source>
</evidence>
<dbReference type="InterPro" id="IPR024621">
    <property type="entry name" value="Mba1"/>
</dbReference>
<evidence type="ECO:0000256" key="2">
    <source>
        <dbReference type="ARBA" id="ARBA00008837"/>
    </source>
</evidence>
<dbReference type="GO" id="GO:0002098">
    <property type="term" value="P:tRNA wobble uridine modification"/>
    <property type="evidence" value="ECO:0007669"/>
    <property type="project" value="InterPro"/>
</dbReference>
<dbReference type="Gene3D" id="3.10.450.240">
    <property type="match status" value="1"/>
</dbReference>
<name>A0A899G2T1_9ASCO</name>
<comment type="similarity">
    <text evidence="2">Belongs to the ELP6 family.</text>
</comment>
<dbReference type="UniPathway" id="UPA00988"/>
<dbReference type="Proteomes" id="UP000663699">
    <property type="component" value="Chromosome 12"/>
</dbReference>
<dbReference type="Gene3D" id="3.40.50.300">
    <property type="entry name" value="P-loop containing nucleotide triphosphate hydrolases"/>
    <property type="match status" value="1"/>
</dbReference>
<dbReference type="EMBL" id="CP054543">
    <property type="protein sequence ID" value="QSL66462.1"/>
    <property type="molecule type" value="Genomic_DNA"/>
</dbReference>
<dbReference type="GO" id="GO:0032979">
    <property type="term" value="P:protein insertion into mitochondrial inner membrane from matrix"/>
    <property type="evidence" value="ECO:0007669"/>
    <property type="project" value="InterPro"/>
</dbReference>
<organism evidence="3 4">
    <name type="scientific">Pneumocystis wakefieldiae</name>
    <dbReference type="NCBI Taxonomy" id="38082"/>
    <lineage>
        <taxon>Eukaryota</taxon>
        <taxon>Fungi</taxon>
        <taxon>Dikarya</taxon>
        <taxon>Ascomycota</taxon>
        <taxon>Taphrinomycotina</taxon>
        <taxon>Pneumocystomycetes</taxon>
        <taxon>Pneumocystaceae</taxon>
        <taxon>Pneumocystis</taxon>
    </lineage>
</organism>
<gene>
    <name evidence="3" type="ORF">MERGE_000842</name>
</gene>
<dbReference type="GO" id="GO:0033588">
    <property type="term" value="C:elongator holoenzyme complex"/>
    <property type="evidence" value="ECO:0007669"/>
    <property type="project" value="InterPro"/>
</dbReference>
<dbReference type="InterPro" id="IPR027417">
    <property type="entry name" value="P-loop_NTPase"/>
</dbReference>
<dbReference type="Pfam" id="PF09807">
    <property type="entry name" value="ELP6"/>
    <property type="match status" value="1"/>
</dbReference>
<dbReference type="PANTHER" id="PTHR16184:SF6">
    <property type="entry name" value="ELONGATOR COMPLEX PROTEIN 6"/>
    <property type="match status" value="1"/>
</dbReference>
<dbReference type="AlphaFoldDB" id="A0A899G2T1"/>
<accession>A0A899G2T1</accession>
<evidence type="ECO:0000313" key="3">
    <source>
        <dbReference type="EMBL" id="QSL66462.1"/>
    </source>
</evidence>
<evidence type="ECO:0000313" key="4">
    <source>
        <dbReference type="Proteomes" id="UP000663699"/>
    </source>
</evidence>
<dbReference type="Pfam" id="PF07961">
    <property type="entry name" value="MBA1"/>
    <property type="match status" value="1"/>
</dbReference>
<comment type="pathway">
    <text evidence="1">tRNA modification; 5-methoxycarbonylmethyl-2-thiouridine-tRNA biosynthesis.</text>
</comment>